<evidence type="ECO:0000259" key="13">
    <source>
        <dbReference type="PROSITE" id="PS50851"/>
    </source>
</evidence>
<dbReference type="CDD" id="cd00731">
    <property type="entry name" value="CheA_reg"/>
    <property type="match status" value="1"/>
</dbReference>
<proteinExistence type="predicted"/>
<dbReference type="InterPro" id="IPR004358">
    <property type="entry name" value="Sig_transdc_His_kin-like_C"/>
</dbReference>
<evidence type="ECO:0000256" key="11">
    <source>
        <dbReference type="SAM" id="MobiDB-lite"/>
    </source>
</evidence>
<dbReference type="GO" id="GO:0006935">
    <property type="term" value="P:chemotaxis"/>
    <property type="evidence" value="ECO:0007669"/>
    <property type="project" value="UniProtKB-KW"/>
</dbReference>
<feature type="domain" description="Histidine kinase" evidence="12">
    <location>
        <begin position="336"/>
        <end position="543"/>
    </location>
</feature>
<dbReference type="InterPro" id="IPR036641">
    <property type="entry name" value="HPT_dom_sf"/>
</dbReference>
<dbReference type="SUPFAM" id="SSF55874">
    <property type="entry name" value="ATPase domain of HSP90 chaperone/DNA topoisomerase II/histidine kinase"/>
    <property type="match status" value="1"/>
</dbReference>
<dbReference type="PANTHER" id="PTHR43395:SF10">
    <property type="entry name" value="CHEMOTAXIS PROTEIN CHEA"/>
    <property type="match status" value="1"/>
</dbReference>
<keyword evidence="10" id="KW-0902">Two-component regulatory system</keyword>
<feature type="domain" description="HPt" evidence="14">
    <location>
        <begin position="6"/>
        <end position="110"/>
    </location>
</feature>
<dbReference type="InterPro" id="IPR008207">
    <property type="entry name" value="Sig_transdc_His_kin_Hpt_dom"/>
</dbReference>
<dbReference type="Gene3D" id="1.10.287.560">
    <property type="entry name" value="Histidine kinase CheA-like, homodimeric domain"/>
    <property type="match status" value="1"/>
</dbReference>
<sequence length="682" mass="74231">MAEDSAILDMEKLKETFFLECAEHVATMESSILEMEENPEDEELMGELFRAAHSLKGNSGCLGYMDINGFTHVLETVLERVKDGELKWSEELTSVMLDSVDATKLLIEAAREEKDCTADVEETKQRLQDIIGKEAEGAPDGESEEVSAEKGGGGGALNILFEPDPEILKRGMDPISKIIEELWANCEVVEVIVDTSRLPVLDEMDPEICYLSWNVVVSGSVERSVVEDVFEFVMDDSKIIITELEKPAADKCDSEGGVRTLDAEKKVDEPVSRTGADGAANEGKTQVKSSKMGEATIRVDTEKVDTLVNLVGELLITQAMISQLTKEQIGEKAAPLQRAAVQLERNTIEMQERVMSIRMLPIGSIFARFRRLVRDLALAKGKKIRLEISGEETELDKTVIEKLADPLTHLLRNSVDHGVESPQERLALGKSEEGLISLNAYHEGGKVMIAVSDDGSGLNKEKIIKKAVAKGILTEGEELSDEDANVLIFAPGFSTADVISDVSGRGVGMDVVKRNIEEMGGSVGIESYDGEGTRFELRLPLTLAIIQGLTVGIGQEKFIIPITMVLESKRPTEQEIKTVEGSGEVMNFRGNYVPIIRLYKLFNISPLETNPCEAIVVAISVDGKNYGLLVDELIGEQQVVIKGLGALHGIGSIAGATILGDGRVALILDGAGIVKKEYASKR</sequence>
<dbReference type="InterPro" id="IPR004105">
    <property type="entry name" value="CheA-like_dim"/>
</dbReference>
<dbReference type="PRINTS" id="PR00344">
    <property type="entry name" value="BCTRLSENSOR"/>
</dbReference>
<keyword evidence="7" id="KW-0547">Nucleotide-binding</keyword>
<evidence type="ECO:0000256" key="10">
    <source>
        <dbReference type="ARBA" id="ARBA00023012"/>
    </source>
</evidence>
<evidence type="ECO:0000256" key="7">
    <source>
        <dbReference type="ARBA" id="ARBA00022741"/>
    </source>
</evidence>
<dbReference type="Pfam" id="PF02895">
    <property type="entry name" value="H-kinase_dim"/>
    <property type="match status" value="1"/>
</dbReference>
<keyword evidence="9" id="KW-0067">ATP-binding</keyword>
<dbReference type="PROSITE" id="PS50851">
    <property type="entry name" value="CHEW"/>
    <property type="match status" value="1"/>
</dbReference>
<dbReference type="GO" id="GO:0005737">
    <property type="term" value="C:cytoplasm"/>
    <property type="evidence" value="ECO:0007669"/>
    <property type="project" value="InterPro"/>
</dbReference>
<dbReference type="PROSITE" id="PS50894">
    <property type="entry name" value="HPT"/>
    <property type="match status" value="1"/>
</dbReference>
<dbReference type="SUPFAM" id="SSF47384">
    <property type="entry name" value="Homodimeric domain of signal transducing histidine kinase"/>
    <property type="match status" value="1"/>
</dbReference>
<evidence type="ECO:0000256" key="6">
    <source>
        <dbReference type="ARBA" id="ARBA00022679"/>
    </source>
</evidence>
<evidence type="ECO:0000313" key="15">
    <source>
        <dbReference type="EMBL" id="VAV83993.1"/>
    </source>
</evidence>
<dbReference type="AlphaFoldDB" id="A0A3B0RH66"/>
<dbReference type="PANTHER" id="PTHR43395">
    <property type="entry name" value="SENSOR HISTIDINE KINASE CHEA"/>
    <property type="match status" value="1"/>
</dbReference>
<dbReference type="EC" id="2.7.13.3" evidence="2"/>
<dbReference type="Pfam" id="PF01627">
    <property type="entry name" value="Hpt"/>
    <property type="match status" value="1"/>
</dbReference>
<dbReference type="FunFam" id="3.30.565.10:FF:000016">
    <property type="entry name" value="Chemotaxis protein CheA, putative"/>
    <property type="match status" value="1"/>
</dbReference>
<keyword evidence="4" id="KW-0145">Chemotaxis</keyword>
<feature type="domain" description="CheW-like" evidence="13">
    <location>
        <begin position="545"/>
        <end position="679"/>
    </location>
</feature>
<accession>A0A3B0RH66</accession>
<evidence type="ECO:0000256" key="9">
    <source>
        <dbReference type="ARBA" id="ARBA00022840"/>
    </source>
</evidence>
<dbReference type="SMART" id="SM01231">
    <property type="entry name" value="H-kinase_dim"/>
    <property type="match status" value="1"/>
</dbReference>
<dbReference type="GO" id="GO:0000155">
    <property type="term" value="F:phosphorelay sensor kinase activity"/>
    <property type="evidence" value="ECO:0007669"/>
    <property type="project" value="InterPro"/>
</dbReference>
<dbReference type="Gene3D" id="1.20.120.160">
    <property type="entry name" value="HPT domain"/>
    <property type="match status" value="1"/>
</dbReference>
<dbReference type="Gene3D" id="3.30.565.10">
    <property type="entry name" value="Histidine kinase-like ATPase, C-terminal domain"/>
    <property type="match status" value="1"/>
</dbReference>
<dbReference type="SMART" id="SM00387">
    <property type="entry name" value="HATPase_c"/>
    <property type="match status" value="1"/>
</dbReference>
<dbReference type="InterPro" id="IPR051315">
    <property type="entry name" value="Bact_Chemotaxis_CheA"/>
</dbReference>
<feature type="compositionally biased region" description="Acidic residues" evidence="11">
    <location>
        <begin position="137"/>
        <end position="146"/>
    </location>
</feature>
<dbReference type="InterPro" id="IPR036097">
    <property type="entry name" value="HisK_dim/P_sf"/>
</dbReference>
<dbReference type="Pfam" id="PF02518">
    <property type="entry name" value="HATPase_c"/>
    <property type="match status" value="1"/>
</dbReference>
<organism evidence="15">
    <name type="scientific">hydrothermal vent metagenome</name>
    <dbReference type="NCBI Taxonomy" id="652676"/>
    <lineage>
        <taxon>unclassified sequences</taxon>
        <taxon>metagenomes</taxon>
        <taxon>ecological metagenomes</taxon>
    </lineage>
</organism>
<dbReference type="SUPFAM" id="SSF50341">
    <property type="entry name" value="CheW-like"/>
    <property type="match status" value="1"/>
</dbReference>
<keyword evidence="6" id="KW-0808">Transferase</keyword>
<dbReference type="InterPro" id="IPR005467">
    <property type="entry name" value="His_kinase_dom"/>
</dbReference>
<dbReference type="SUPFAM" id="SSF47226">
    <property type="entry name" value="Histidine-containing phosphotransfer domain, HPT domain"/>
    <property type="match status" value="1"/>
</dbReference>
<dbReference type="GO" id="GO:0005524">
    <property type="term" value="F:ATP binding"/>
    <property type="evidence" value="ECO:0007669"/>
    <property type="project" value="UniProtKB-KW"/>
</dbReference>
<dbReference type="InterPro" id="IPR003594">
    <property type="entry name" value="HATPase_dom"/>
</dbReference>
<protein>
    <recommendedName>
        <fullName evidence="3">Chemotaxis protein CheA</fullName>
        <ecNumber evidence="2">2.7.13.3</ecNumber>
    </recommendedName>
</protein>
<dbReference type="InterPro" id="IPR037006">
    <property type="entry name" value="CheA-like_homodim_sf"/>
</dbReference>
<keyword evidence="5" id="KW-0597">Phosphoprotein</keyword>
<dbReference type="CDD" id="cd16916">
    <property type="entry name" value="HATPase_CheA-like"/>
    <property type="match status" value="1"/>
</dbReference>
<comment type="catalytic activity">
    <reaction evidence="1">
        <text>ATP + protein L-histidine = ADP + protein N-phospho-L-histidine.</text>
        <dbReference type="EC" id="2.7.13.3"/>
    </reaction>
</comment>
<dbReference type="Gene3D" id="2.30.30.40">
    <property type="entry name" value="SH3 Domains"/>
    <property type="match status" value="1"/>
</dbReference>
<evidence type="ECO:0000256" key="1">
    <source>
        <dbReference type="ARBA" id="ARBA00000085"/>
    </source>
</evidence>
<evidence type="ECO:0000259" key="12">
    <source>
        <dbReference type="PROSITE" id="PS50109"/>
    </source>
</evidence>
<dbReference type="SMART" id="SM00073">
    <property type="entry name" value="HPT"/>
    <property type="match status" value="1"/>
</dbReference>
<feature type="region of interest" description="Disordered" evidence="11">
    <location>
        <begin position="133"/>
        <end position="154"/>
    </location>
</feature>
<gene>
    <name evidence="15" type="ORF">MNBD_DELTA01-451</name>
</gene>
<keyword evidence="8 15" id="KW-0418">Kinase</keyword>
<reference evidence="15" key="1">
    <citation type="submission" date="2018-06" db="EMBL/GenBank/DDBJ databases">
        <authorList>
            <person name="Zhirakovskaya E."/>
        </authorList>
    </citation>
    <scope>NUCLEOTIDE SEQUENCE</scope>
</reference>
<evidence type="ECO:0000259" key="14">
    <source>
        <dbReference type="PROSITE" id="PS50894"/>
    </source>
</evidence>
<evidence type="ECO:0000256" key="3">
    <source>
        <dbReference type="ARBA" id="ARBA00021495"/>
    </source>
</evidence>
<dbReference type="SMART" id="SM00260">
    <property type="entry name" value="CheW"/>
    <property type="match status" value="1"/>
</dbReference>
<evidence type="ECO:0000256" key="5">
    <source>
        <dbReference type="ARBA" id="ARBA00022553"/>
    </source>
</evidence>
<evidence type="ECO:0000256" key="4">
    <source>
        <dbReference type="ARBA" id="ARBA00022500"/>
    </source>
</evidence>
<dbReference type="PROSITE" id="PS50109">
    <property type="entry name" value="HIS_KIN"/>
    <property type="match status" value="1"/>
</dbReference>
<name>A0A3B0RH66_9ZZZZ</name>
<dbReference type="Pfam" id="PF01584">
    <property type="entry name" value="CheW"/>
    <property type="match status" value="1"/>
</dbReference>
<dbReference type="InterPro" id="IPR002545">
    <property type="entry name" value="CheW-lke_dom"/>
</dbReference>
<dbReference type="InterPro" id="IPR036061">
    <property type="entry name" value="CheW-like_dom_sf"/>
</dbReference>
<dbReference type="CDD" id="cd00088">
    <property type="entry name" value="HPT"/>
    <property type="match status" value="1"/>
</dbReference>
<dbReference type="InterPro" id="IPR036890">
    <property type="entry name" value="HATPase_C_sf"/>
</dbReference>
<evidence type="ECO:0000256" key="8">
    <source>
        <dbReference type="ARBA" id="ARBA00022777"/>
    </source>
</evidence>
<dbReference type="EMBL" id="UOEA01000059">
    <property type="protein sequence ID" value="VAV83993.1"/>
    <property type="molecule type" value="Genomic_DNA"/>
</dbReference>
<feature type="region of interest" description="Disordered" evidence="11">
    <location>
        <begin position="268"/>
        <end position="289"/>
    </location>
</feature>
<evidence type="ECO:0000256" key="2">
    <source>
        <dbReference type="ARBA" id="ARBA00012438"/>
    </source>
</evidence>